<protein>
    <recommendedName>
        <fullName evidence="2">DCUN1 domain-containing protein</fullName>
    </recommendedName>
</protein>
<dbReference type="Proteomes" id="UP000186601">
    <property type="component" value="Unassembled WGS sequence"/>
</dbReference>
<evidence type="ECO:0000256" key="1">
    <source>
        <dbReference type="SAM" id="MobiDB-lite"/>
    </source>
</evidence>
<feature type="region of interest" description="Disordered" evidence="1">
    <location>
        <begin position="18"/>
        <end position="53"/>
    </location>
</feature>
<dbReference type="EMBL" id="MLYV02000604">
    <property type="protein sequence ID" value="PSR81923.1"/>
    <property type="molecule type" value="Genomic_DNA"/>
</dbReference>
<dbReference type="Gene3D" id="1.10.238.10">
    <property type="entry name" value="EF-hand"/>
    <property type="match status" value="1"/>
</dbReference>
<dbReference type="AlphaFoldDB" id="A0A2R6P027"/>
<sequence length="140" mass="15028">MKLTSLFLCCTSNTTIPSDDHEASVSGTNDDKPVVPAAVTKPKPAKRKVPDPEPYSAARAEALFKQYADGDDASFIGPEGFERLCNDAEIPLEGALPLVLAWQVGASEMAMILKSEWDKATSELQYVSHNLLATLAFATA</sequence>
<name>A0A2R6P027_9APHY</name>
<dbReference type="STRING" id="98765.A0A2R6P027"/>
<dbReference type="PROSITE" id="PS51229">
    <property type="entry name" value="DCUN1"/>
    <property type="match status" value="1"/>
</dbReference>
<feature type="compositionally biased region" description="Basic and acidic residues" evidence="1">
    <location>
        <begin position="18"/>
        <end position="33"/>
    </location>
</feature>
<organism evidence="3 4">
    <name type="scientific">Hermanssonia centrifuga</name>
    <dbReference type="NCBI Taxonomy" id="98765"/>
    <lineage>
        <taxon>Eukaryota</taxon>
        <taxon>Fungi</taxon>
        <taxon>Dikarya</taxon>
        <taxon>Basidiomycota</taxon>
        <taxon>Agaricomycotina</taxon>
        <taxon>Agaricomycetes</taxon>
        <taxon>Polyporales</taxon>
        <taxon>Meruliaceae</taxon>
        <taxon>Hermanssonia</taxon>
    </lineage>
</organism>
<comment type="caution">
    <text evidence="3">The sequence shown here is derived from an EMBL/GenBank/DDBJ whole genome shotgun (WGS) entry which is preliminary data.</text>
</comment>
<evidence type="ECO:0000259" key="2">
    <source>
        <dbReference type="PROSITE" id="PS51229"/>
    </source>
</evidence>
<keyword evidence="4" id="KW-1185">Reference proteome</keyword>
<feature type="domain" description="DCUN1" evidence="2">
    <location>
        <begin position="55"/>
        <end position="140"/>
    </location>
</feature>
<accession>A0A2R6P027</accession>
<dbReference type="InterPro" id="IPR005176">
    <property type="entry name" value="PONY_dom"/>
</dbReference>
<evidence type="ECO:0000313" key="3">
    <source>
        <dbReference type="EMBL" id="PSR81923.1"/>
    </source>
</evidence>
<evidence type="ECO:0000313" key="4">
    <source>
        <dbReference type="Proteomes" id="UP000186601"/>
    </source>
</evidence>
<gene>
    <name evidence="3" type="ORF">PHLCEN_2v6218</name>
</gene>
<dbReference type="OrthoDB" id="27198at2759"/>
<proteinExistence type="predicted"/>
<reference evidence="3 4" key="1">
    <citation type="submission" date="2018-02" db="EMBL/GenBank/DDBJ databases">
        <title>Genome sequence of the basidiomycete white-rot fungus Phlebia centrifuga.</title>
        <authorList>
            <person name="Granchi Z."/>
            <person name="Peng M."/>
            <person name="de Vries R.P."/>
            <person name="Hilden K."/>
            <person name="Makela M.R."/>
            <person name="Grigoriev I."/>
            <person name="Riley R."/>
        </authorList>
    </citation>
    <scope>NUCLEOTIDE SEQUENCE [LARGE SCALE GENOMIC DNA]</scope>
    <source>
        <strain evidence="3 4">FBCC195</strain>
    </source>
</reference>